<protein>
    <recommendedName>
        <fullName evidence="2">DUF4143 domain-containing protein</fullName>
    </recommendedName>
</protein>
<gene>
    <name evidence="1" type="ORF">SDC9_182521</name>
</gene>
<comment type="caution">
    <text evidence="1">The sequence shown here is derived from an EMBL/GenBank/DDBJ whole genome shotgun (WGS) entry which is preliminary data.</text>
</comment>
<reference evidence="1" key="1">
    <citation type="submission" date="2019-08" db="EMBL/GenBank/DDBJ databases">
        <authorList>
            <person name="Kucharzyk K."/>
            <person name="Murdoch R.W."/>
            <person name="Higgins S."/>
            <person name="Loffler F."/>
        </authorList>
    </citation>
    <scope>NUCLEOTIDE SEQUENCE</scope>
</reference>
<name>A0A645H7M0_9ZZZZ</name>
<dbReference type="EMBL" id="VSSQ01088363">
    <property type="protein sequence ID" value="MPN35027.1"/>
    <property type="molecule type" value="Genomic_DNA"/>
</dbReference>
<evidence type="ECO:0008006" key="2">
    <source>
        <dbReference type="Google" id="ProtNLM"/>
    </source>
</evidence>
<accession>A0A645H7M0</accession>
<evidence type="ECO:0000313" key="1">
    <source>
        <dbReference type="EMBL" id="MPN35027.1"/>
    </source>
</evidence>
<sequence length="66" mass="7712">MDFLVDNGTDVIPIEVKAETHLKAKSLKTYCEKFKPNKAIRTSMSDYRQEEWLLNLPLWAVETLNK</sequence>
<dbReference type="AlphaFoldDB" id="A0A645H7M0"/>
<proteinExistence type="predicted"/>
<organism evidence="1">
    <name type="scientific">bioreactor metagenome</name>
    <dbReference type="NCBI Taxonomy" id="1076179"/>
    <lineage>
        <taxon>unclassified sequences</taxon>
        <taxon>metagenomes</taxon>
        <taxon>ecological metagenomes</taxon>
    </lineage>
</organism>